<organism evidence="1">
    <name type="scientific">Homavirus sp</name>
    <dbReference type="NCBI Taxonomy" id="2487769"/>
    <lineage>
        <taxon>Viruses</taxon>
        <taxon>Varidnaviria</taxon>
        <taxon>Bamfordvirae</taxon>
        <taxon>Nucleocytoviricota</taxon>
        <taxon>Megaviricetes</taxon>
        <taxon>Imitervirales</taxon>
        <taxon>Mimiviridae</taxon>
        <taxon>Klosneuvirinae</taxon>
    </lineage>
</organism>
<gene>
    <name evidence="1" type="ORF">Homavirus14_3</name>
</gene>
<reference evidence="1" key="1">
    <citation type="submission" date="2018-10" db="EMBL/GenBank/DDBJ databases">
        <title>Hidden diversity of soil giant viruses.</title>
        <authorList>
            <person name="Schulz F."/>
            <person name="Alteio L."/>
            <person name="Goudeau D."/>
            <person name="Ryan E.M."/>
            <person name="Malmstrom R.R."/>
            <person name="Blanchard J."/>
            <person name="Woyke T."/>
        </authorList>
    </citation>
    <scope>NUCLEOTIDE SEQUENCE</scope>
    <source>
        <strain evidence="1">HOV1</strain>
    </source>
</reference>
<accession>A0A3G5A4P5</accession>
<dbReference type="EMBL" id="MK072345">
    <property type="protein sequence ID" value="AYV82187.1"/>
    <property type="molecule type" value="Genomic_DNA"/>
</dbReference>
<proteinExistence type="predicted"/>
<evidence type="ECO:0000313" key="1">
    <source>
        <dbReference type="EMBL" id="AYV82187.1"/>
    </source>
</evidence>
<name>A0A3G5A4P5_9VIRU</name>
<protein>
    <submittedName>
        <fullName evidence="1">Uncharacterized protein</fullName>
    </submittedName>
</protein>
<sequence>MDSFPEDINRQTCMETLEKNQLRLIREARLQFTETIKKALDKCEKSVTLTFDDKLWSVHRITITTELLGRFGEFTMSSNDKKFELTKLTNNPGDILTSIKTIKIDF</sequence>